<protein>
    <submittedName>
        <fullName evidence="2">Uncharacterized protein</fullName>
    </submittedName>
</protein>
<organism evidence="2">
    <name type="scientific">Zea mays</name>
    <name type="common">Maize</name>
    <dbReference type="NCBI Taxonomy" id="4577"/>
    <lineage>
        <taxon>Eukaryota</taxon>
        <taxon>Viridiplantae</taxon>
        <taxon>Streptophyta</taxon>
        <taxon>Embryophyta</taxon>
        <taxon>Tracheophyta</taxon>
        <taxon>Spermatophyta</taxon>
        <taxon>Magnoliopsida</taxon>
        <taxon>Liliopsida</taxon>
        <taxon>Poales</taxon>
        <taxon>Poaceae</taxon>
        <taxon>PACMAD clade</taxon>
        <taxon>Panicoideae</taxon>
        <taxon>Andropogonodae</taxon>
        <taxon>Andropogoneae</taxon>
        <taxon>Tripsacinae</taxon>
        <taxon>Zea</taxon>
    </lineage>
</organism>
<dbReference type="EMBL" id="BT084729">
    <property type="protein sequence ID" value="ACR35082.1"/>
    <property type="molecule type" value="mRNA"/>
</dbReference>
<accession>C4J1N2</accession>
<evidence type="ECO:0000313" key="2">
    <source>
        <dbReference type="EMBL" id="ACR35082.1"/>
    </source>
</evidence>
<feature type="region of interest" description="Disordered" evidence="1">
    <location>
        <begin position="188"/>
        <end position="244"/>
    </location>
</feature>
<evidence type="ECO:0000256" key="1">
    <source>
        <dbReference type="SAM" id="MobiDB-lite"/>
    </source>
</evidence>
<name>C4J1N2_MAIZE</name>
<feature type="compositionally biased region" description="Basic and acidic residues" evidence="1">
    <location>
        <begin position="200"/>
        <end position="215"/>
    </location>
</feature>
<reference evidence="2" key="1">
    <citation type="journal article" date="2009" name="PLoS Genet.">
        <title>Sequencing, mapping, and analysis of 27,455 maize full-length cDNAs.</title>
        <authorList>
            <person name="Soderlund C."/>
            <person name="Descour A."/>
            <person name="Kudrna D."/>
            <person name="Bomhoff M."/>
            <person name="Boyd L."/>
            <person name="Currie J."/>
            <person name="Angelova A."/>
            <person name="Collura K."/>
            <person name="Wissotski M."/>
            <person name="Ashley E."/>
            <person name="Morrow D."/>
            <person name="Fernandes J."/>
            <person name="Walbot V."/>
            <person name="Yu Y."/>
        </authorList>
    </citation>
    <scope>NUCLEOTIDE SEQUENCE</scope>
    <source>
        <strain evidence="2">B73</strain>
    </source>
</reference>
<feature type="region of interest" description="Disordered" evidence="1">
    <location>
        <begin position="97"/>
        <end position="167"/>
    </location>
</feature>
<feature type="compositionally biased region" description="Basic and acidic residues" evidence="1">
    <location>
        <begin position="138"/>
        <end position="147"/>
    </location>
</feature>
<dbReference type="AlphaFoldDB" id="C4J1N2"/>
<reference evidence="2" key="2">
    <citation type="submission" date="2012-06" db="EMBL/GenBank/DDBJ databases">
        <authorList>
            <person name="Yu Y."/>
            <person name="Currie J."/>
            <person name="Lomeli R."/>
            <person name="Angelova A."/>
            <person name="Collura K."/>
            <person name="Wissotski M."/>
            <person name="Campos D."/>
            <person name="Kudrna D."/>
            <person name="Golser W."/>
            <person name="Ashely E."/>
            <person name="Descour A."/>
            <person name="Fernandes J."/>
            <person name="Soderlund C."/>
            <person name="Walbot V."/>
        </authorList>
    </citation>
    <scope>NUCLEOTIDE SEQUENCE</scope>
    <source>
        <strain evidence="2">B73</strain>
    </source>
</reference>
<sequence>MFPHGSHDFKLAATFLQDSIPLYLKETSGVDILLFSLHNFLLDSDTRCFLFFSLLPEWMKLDSHCPERSRFLQAKSTPERFCFLPFIPFGRSRIPKSGRPRPPLLGFGSPRGGDDGTIDVVDDRVLGKAPRRALPPAERPELRRGDGGVHPVAPGTRAGGEVPEEGLGLEHTRGKGCVHRCPGCAVTDAGVGGHGARSSAEGKDGKNTTQRERIGSRKPRGRRGWEESRRGGSRGHGWKGAEGA</sequence>
<proteinExistence type="evidence at transcript level"/>